<dbReference type="AlphaFoldDB" id="A0AAJ0G9A6"/>
<comment type="similarity">
    <text evidence="1">Belongs to the cycloisomerase 2 family.</text>
</comment>
<dbReference type="GO" id="GO:0017057">
    <property type="term" value="F:6-phosphogluconolactonase activity"/>
    <property type="evidence" value="ECO:0007669"/>
    <property type="project" value="TreeGrafter"/>
</dbReference>
<dbReference type="InterPro" id="IPR019405">
    <property type="entry name" value="Lactonase_7-beta_prop"/>
</dbReference>
<dbReference type="Proteomes" id="UP001271007">
    <property type="component" value="Unassembled WGS sequence"/>
</dbReference>
<dbReference type="PANTHER" id="PTHR30344:SF1">
    <property type="entry name" value="6-PHOSPHOGLUCONOLACTONASE"/>
    <property type="match status" value="1"/>
</dbReference>
<protein>
    <recommendedName>
        <fullName evidence="5">6-phosphogluconolactonase</fullName>
    </recommendedName>
</protein>
<evidence type="ECO:0000313" key="4">
    <source>
        <dbReference type="Proteomes" id="UP001271007"/>
    </source>
</evidence>
<feature type="signal peptide" evidence="2">
    <location>
        <begin position="1"/>
        <end position="17"/>
    </location>
</feature>
<dbReference type="SUPFAM" id="SSF75011">
    <property type="entry name" value="3-carboxy-cis,cis-mucoante lactonizing enzyme"/>
    <property type="match status" value="1"/>
</dbReference>
<evidence type="ECO:0000256" key="2">
    <source>
        <dbReference type="SAM" id="SignalP"/>
    </source>
</evidence>
<dbReference type="PANTHER" id="PTHR30344">
    <property type="entry name" value="6-PHOSPHOGLUCONOLACTONASE-RELATED"/>
    <property type="match status" value="1"/>
</dbReference>
<name>A0AAJ0G9A6_9PEZI</name>
<keyword evidence="4" id="KW-1185">Reference proteome</keyword>
<accession>A0AAJ0G9A6</accession>
<reference evidence="3" key="1">
    <citation type="submission" date="2023-04" db="EMBL/GenBank/DDBJ databases">
        <title>Black Yeasts Isolated from many extreme environments.</title>
        <authorList>
            <person name="Coleine C."/>
            <person name="Stajich J.E."/>
            <person name="Selbmann L."/>
        </authorList>
    </citation>
    <scope>NUCLEOTIDE SEQUENCE</scope>
    <source>
        <strain evidence="3">CCFEE 5312</strain>
    </source>
</reference>
<dbReference type="Gene3D" id="2.130.10.10">
    <property type="entry name" value="YVTN repeat-like/Quinoprotein amine dehydrogenase"/>
    <property type="match status" value="1"/>
</dbReference>
<evidence type="ECO:0000313" key="3">
    <source>
        <dbReference type="EMBL" id="KAK3054203.1"/>
    </source>
</evidence>
<dbReference type="InterPro" id="IPR015943">
    <property type="entry name" value="WD40/YVTN_repeat-like_dom_sf"/>
</dbReference>
<feature type="chain" id="PRO_5042469199" description="6-phosphogluconolactonase" evidence="2">
    <location>
        <begin position="18"/>
        <end position="193"/>
    </location>
</feature>
<dbReference type="InterPro" id="IPR050282">
    <property type="entry name" value="Cycloisomerase_2"/>
</dbReference>
<dbReference type="Pfam" id="PF10282">
    <property type="entry name" value="Lactonase"/>
    <property type="match status" value="1"/>
</dbReference>
<evidence type="ECO:0000256" key="1">
    <source>
        <dbReference type="ARBA" id="ARBA00005564"/>
    </source>
</evidence>
<dbReference type="EMBL" id="JAWDJX010000013">
    <property type="protein sequence ID" value="KAK3054203.1"/>
    <property type="molecule type" value="Genomic_DNA"/>
</dbReference>
<evidence type="ECO:0008006" key="5">
    <source>
        <dbReference type="Google" id="ProtNLM"/>
    </source>
</evidence>
<keyword evidence="2" id="KW-0732">Signal</keyword>
<comment type="caution">
    <text evidence="3">The sequence shown here is derived from an EMBL/GenBank/DDBJ whole genome shotgun (WGS) entry which is preliminary data.</text>
</comment>
<organism evidence="3 4">
    <name type="scientific">Extremus antarcticus</name>
    <dbReference type="NCBI Taxonomy" id="702011"/>
    <lineage>
        <taxon>Eukaryota</taxon>
        <taxon>Fungi</taxon>
        <taxon>Dikarya</taxon>
        <taxon>Ascomycota</taxon>
        <taxon>Pezizomycotina</taxon>
        <taxon>Dothideomycetes</taxon>
        <taxon>Dothideomycetidae</taxon>
        <taxon>Mycosphaerellales</taxon>
        <taxon>Extremaceae</taxon>
        <taxon>Extremus</taxon>
    </lineage>
</organism>
<gene>
    <name evidence="3" type="ORF">LTR09_004981</name>
</gene>
<sequence length="193" mass="20315">MAVTRFLTLALAPAAHAASLYASHYSGTVNLLTFNESTHALTLTQALTAFGTMPAWLTWDNTNRKLYCTDENYFSSTASLSAISADSSFHISVDAKTSTPSGGVANAVYGPGYVAVAHYQSSKVTAFALPLTSASKPLQELTFTMSAPGPNSARQDAPHPHEVLTDPTGAYLLAPDLGADLIRIWPINPAPGS</sequence>
<proteinExistence type="inferred from homology"/>